<organism evidence="4 5">
    <name type="scientific">Ahrensia kielensis</name>
    <dbReference type="NCBI Taxonomy" id="76980"/>
    <lineage>
        <taxon>Bacteria</taxon>
        <taxon>Pseudomonadati</taxon>
        <taxon>Pseudomonadota</taxon>
        <taxon>Alphaproteobacteria</taxon>
        <taxon>Hyphomicrobiales</taxon>
        <taxon>Ahrensiaceae</taxon>
        <taxon>Ahrensia</taxon>
    </lineage>
</organism>
<protein>
    <submittedName>
        <fullName evidence="4">Anti-sigma factor</fullName>
    </submittedName>
</protein>
<accession>A0ABU9T5V0</accession>
<dbReference type="PANTHER" id="PTHR37461">
    <property type="entry name" value="ANTI-SIGMA-K FACTOR RSKA"/>
    <property type="match status" value="1"/>
</dbReference>
<evidence type="ECO:0000259" key="3">
    <source>
        <dbReference type="Pfam" id="PF10099"/>
    </source>
</evidence>
<evidence type="ECO:0000256" key="1">
    <source>
        <dbReference type="SAM" id="MobiDB-lite"/>
    </source>
</evidence>
<evidence type="ECO:0000313" key="4">
    <source>
        <dbReference type="EMBL" id="MEM5501505.1"/>
    </source>
</evidence>
<dbReference type="RefSeq" id="WP_342848004.1">
    <property type="nucleotide sequence ID" value="NZ_JBBMQO010000004.1"/>
</dbReference>
<gene>
    <name evidence="4" type="ORF">WNY59_07885</name>
</gene>
<feature type="region of interest" description="Disordered" evidence="1">
    <location>
        <begin position="213"/>
        <end position="235"/>
    </location>
</feature>
<name>A0ABU9T5V0_9HYPH</name>
<keyword evidence="2" id="KW-0472">Membrane</keyword>
<dbReference type="InterPro" id="IPR051474">
    <property type="entry name" value="Anti-sigma-K/W_factor"/>
</dbReference>
<sequence>MSSQVTIDEKDEMLAAEYALGTLPHGERVSLEKRIATEADLRSRVAWWNSQFVTLADEVEPVEAPASVLRKLESRLFTSTSTEAGWWRSLGFWRGLSVASLAGLIVVGGLYANNVISPPQRDGGNVFVAQMAGENSDLRLVAYYDDSAKKLRLKRTAGEAAESRDFELWIIAGTQDPVSLGVLPTDAIYEVDVPEELQAAMSSEAVLAITDEPDGGSATGKPTGALLAAGPVQQI</sequence>
<evidence type="ECO:0000313" key="5">
    <source>
        <dbReference type="Proteomes" id="UP001477870"/>
    </source>
</evidence>
<comment type="caution">
    <text evidence="4">The sequence shown here is derived from an EMBL/GenBank/DDBJ whole genome shotgun (WGS) entry which is preliminary data.</text>
</comment>
<keyword evidence="2" id="KW-1133">Transmembrane helix</keyword>
<reference evidence="4 5" key="1">
    <citation type="submission" date="2024-03" db="EMBL/GenBank/DDBJ databases">
        <title>Community enrichment and isolation of bacterial strains for fucoidan degradation.</title>
        <authorList>
            <person name="Sichert A."/>
        </authorList>
    </citation>
    <scope>NUCLEOTIDE SEQUENCE [LARGE SCALE GENOMIC DNA]</scope>
    <source>
        <strain evidence="4 5">AS62</strain>
    </source>
</reference>
<dbReference type="Pfam" id="PF10099">
    <property type="entry name" value="RskA_C"/>
    <property type="match status" value="1"/>
</dbReference>
<dbReference type="PANTHER" id="PTHR37461:SF1">
    <property type="entry name" value="ANTI-SIGMA-K FACTOR RSKA"/>
    <property type="match status" value="1"/>
</dbReference>
<feature type="domain" description="Anti-sigma K factor RskA C-terminal" evidence="3">
    <location>
        <begin position="97"/>
        <end position="224"/>
    </location>
</feature>
<dbReference type="EMBL" id="JBBMQO010000004">
    <property type="protein sequence ID" value="MEM5501505.1"/>
    <property type="molecule type" value="Genomic_DNA"/>
</dbReference>
<feature type="transmembrane region" description="Helical" evidence="2">
    <location>
        <begin position="92"/>
        <end position="112"/>
    </location>
</feature>
<proteinExistence type="predicted"/>
<dbReference type="Proteomes" id="UP001477870">
    <property type="component" value="Unassembled WGS sequence"/>
</dbReference>
<keyword evidence="2" id="KW-0812">Transmembrane</keyword>
<keyword evidence="5" id="KW-1185">Reference proteome</keyword>
<evidence type="ECO:0000256" key="2">
    <source>
        <dbReference type="SAM" id="Phobius"/>
    </source>
</evidence>
<dbReference type="InterPro" id="IPR018764">
    <property type="entry name" value="RskA_C"/>
</dbReference>